<dbReference type="PROSITE" id="PS51257">
    <property type="entry name" value="PROKAR_LIPOPROTEIN"/>
    <property type="match status" value="1"/>
</dbReference>
<gene>
    <name evidence="2" type="ORF">J1899_10600</name>
</gene>
<evidence type="ECO:0000256" key="1">
    <source>
        <dbReference type="SAM" id="SignalP"/>
    </source>
</evidence>
<keyword evidence="1" id="KW-0732">Signal</keyword>
<dbReference type="Pfam" id="PF13162">
    <property type="entry name" value="DUF3997"/>
    <property type="match status" value="1"/>
</dbReference>
<reference evidence="2 3" key="1">
    <citation type="submission" date="2021-03" db="EMBL/GenBank/DDBJ databases">
        <title>The first data on the complete genome of the tetrodotoxin-producing bacterium.</title>
        <authorList>
            <person name="Melnikova D.I."/>
            <person name="Nijland R."/>
            <person name="Magarlamov T.Y."/>
        </authorList>
    </citation>
    <scope>NUCLEOTIDE SEQUENCE [LARGE SCALE GENOMIC DNA]</scope>
    <source>
        <strain evidence="2 3">1839</strain>
    </source>
</reference>
<accession>A0ABX8FHI5</accession>
<dbReference type="EMBL" id="CP071709">
    <property type="protein sequence ID" value="QVY63461.1"/>
    <property type="molecule type" value="Genomic_DNA"/>
</dbReference>
<dbReference type="InterPro" id="IPR025059">
    <property type="entry name" value="DUF3997"/>
</dbReference>
<feature type="chain" id="PRO_5047388415" evidence="1">
    <location>
        <begin position="25"/>
        <end position="92"/>
    </location>
</feature>
<keyword evidence="3" id="KW-1185">Reference proteome</keyword>
<organism evidence="2 3">
    <name type="scientific">Cytobacillus gottheilii</name>
    <dbReference type="NCBI Taxonomy" id="859144"/>
    <lineage>
        <taxon>Bacteria</taxon>
        <taxon>Bacillati</taxon>
        <taxon>Bacillota</taxon>
        <taxon>Bacilli</taxon>
        <taxon>Bacillales</taxon>
        <taxon>Bacillaceae</taxon>
        <taxon>Cytobacillus</taxon>
    </lineage>
</organism>
<sequence>MYTNRNFKFFFIFLTLFLGGCAGASDYKIDLPGKHSIIRTSANNVTIAPKIDENLWGADVVPAEVIEVGWNEEYIIAKQQKVKKARVFGLSK</sequence>
<evidence type="ECO:0000313" key="2">
    <source>
        <dbReference type="EMBL" id="QVY63461.1"/>
    </source>
</evidence>
<evidence type="ECO:0000313" key="3">
    <source>
        <dbReference type="Proteomes" id="UP000679247"/>
    </source>
</evidence>
<dbReference type="RefSeq" id="WP_214478606.1">
    <property type="nucleotide sequence ID" value="NZ_CP071709.1"/>
</dbReference>
<dbReference type="Proteomes" id="UP000679247">
    <property type="component" value="Chromosome"/>
</dbReference>
<name>A0ABX8FHI5_9BACI</name>
<proteinExistence type="predicted"/>
<feature type="signal peptide" evidence="1">
    <location>
        <begin position="1"/>
        <end position="24"/>
    </location>
</feature>
<protein>
    <submittedName>
        <fullName evidence="2">DUF3997 domain-containing protein</fullName>
    </submittedName>
</protein>